<evidence type="ECO:0000313" key="2">
    <source>
        <dbReference type="Proteomes" id="UP001497623"/>
    </source>
</evidence>
<dbReference type="Proteomes" id="UP001497623">
    <property type="component" value="Unassembled WGS sequence"/>
</dbReference>
<proteinExistence type="predicted"/>
<feature type="non-terminal residue" evidence="1">
    <location>
        <position position="105"/>
    </location>
</feature>
<protein>
    <submittedName>
        <fullName evidence="1">Uncharacterized protein</fullName>
    </submittedName>
</protein>
<dbReference type="AlphaFoldDB" id="A0AAV2PNU4"/>
<evidence type="ECO:0000313" key="1">
    <source>
        <dbReference type="EMBL" id="CAL4061248.1"/>
    </source>
</evidence>
<accession>A0AAV2PNU4</accession>
<keyword evidence="2" id="KW-1185">Reference proteome</keyword>
<organism evidence="1 2">
    <name type="scientific">Meganyctiphanes norvegica</name>
    <name type="common">Northern krill</name>
    <name type="synonym">Thysanopoda norvegica</name>
    <dbReference type="NCBI Taxonomy" id="48144"/>
    <lineage>
        <taxon>Eukaryota</taxon>
        <taxon>Metazoa</taxon>
        <taxon>Ecdysozoa</taxon>
        <taxon>Arthropoda</taxon>
        <taxon>Crustacea</taxon>
        <taxon>Multicrustacea</taxon>
        <taxon>Malacostraca</taxon>
        <taxon>Eumalacostraca</taxon>
        <taxon>Eucarida</taxon>
        <taxon>Euphausiacea</taxon>
        <taxon>Euphausiidae</taxon>
        <taxon>Meganyctiphanes</taxon>
    </lineage>
</organism>
<dbReference type="EMBL" id="CAXKWB010000568">
    <property type="protein sequence ID" value="CAL4061248.1"/>
    <property type="molecule type" value="Genomic_DNA"/>
</dbReference>
<name>A0AAV2PNU4_MEGNR</name>
<gene>
    <name evidence="1" type="ORF">MNOR_LOCUS1998</name>
</gene>
<comment type="caution">
    <text evidence="1">The sequence shown here is derived from an EMBL/GenBank/DDBJ whole genome shotgun (WGS) entry which is preliminary data.</text>
</comment>
<sequence>MLQSAAEIKPLPSLSNTLKASLISSSESVSFIFLAIIVKNSGKSIVPLPSASTSLIMSCNSASVGFCPSDLMTVPNSLVVMVPSPSLSNKEKASLNSAICSSISF</sequence>
<reference evidence="1 2" key="1">
    <citation type="submission" date="2024-05" db="EMBL/GenBank/DDBJ databases">
        <authorList>
            <person name="Wallberg A."/>
        </authorList>
    </citation>
    <scope>NUCLEOTIDE SEQUENCE [LARGE SCALE GENOMIC DNA]</scope>
</reference>